<organism evidence="3 4">
    <name type="scientific">Folsomia candida</name>
    <name type="common">Springtail</name>
    <dbReference type="NCBI Taxonomy" id="158441"/>
    <lineage>
        <taxon>Eukaryota</taxon>
        <taxon>Metazoa</taxon>
        <taxon>Ecdysozoa</taxon>
        <taxon>Arthropoda</taxon>
        <taxon>Hexapoda</taxon>
        <taxon>Collembola</taxon>
        <taxon>Entomobryomorpha</taxon>
        <taxon>Isotomoidea</taxon>
        <taxon>Isotomidae</taxon>
        <taxon>Proisotominae</taxon>
        <taxon>Folsomia</taxon>
    </lineage>
</organism>
<feature type="compositionally biased region" description="Low complexity" evidence="1">
    <location>
        <begin position="83"/>
        <end position="99"/>
    </location>
</feature>
<comment type="caution">
    <text evidence="3">The sequence shown here is derived from an EMBL/GenBank/DDBJ whole genome shotgun (WGS) entry which is preliminary data.</text>
</comment>
<dbReference type="OrthoDB" id="10520462at2759"/>
<dbReference type="Proteomes" id="UP000198287">
    <property type="component" value="Unassembled WGS sequence"/>
</dbReference>
<feature type="chain" id="PRO_5013279714" evidence="2">
    <location>
        <begin position="27"/>
        <end position="165"/>
    </location>
</feature>
<evidence type="ECO:0000313" key="3">
    <source>
        <dbReference type="EMBL" id="OXA37635.1"/>
    </source>
</evidence>
<feature type="region of interest" description="Disordered" evidence="1">
    <location>
        <begin position="83"/>
        <end position="165"/>
    </location>
</feature>
<dbReference type="OMA" id="CHATMGG"/>
<protein>
    <submittedName>
        <fullName evidence="3">Uncharacterized protein</fullName>
    </submittedName>
</protein>
<reference evidence="3 4" key="1">
    <citation type="submission" date="2015-12" db="EMBL/GenBank/DDBJ databases">
        <title>The genome of Folsomia candida.</title>
        <authorList>
            <person name="Faddeeva A."/>
            <person name="Derks M.F."/>
            <person name="Anvar Y."/>
            <person name="Smit S."/>
            <person name="Van Straalen N."/>
            <person name="Roelofs D."/>
        </authorList>
    </citation>
    <scope>NUCLEOTIDE SEQUENCE [LARGE SCALE GENOMIC DNA]</scope>
    <source>
        <strain evidence="3 4">VU population</strain>
        <tissue evidence="3">Whole body</tissue>
    </source>
</reference>
<accession>A0A226CWA0</accession>
<evidence type="ECO:0000256" key="1">
    <source>
        <dbReference type="SAM" id="MobiDB-lite"/>
    </source>
</evidence>
<feature type="compositionally biased region" description="Basic residues" evidence="1">
    <location>
        <begin position="152"/>
        <end position="165"/>
    </location>
</feature>
<feature type="compositionally biased region" description="Low complexity" evidence="1">
    <location>
        <begin position="118"/>
        <end position="129"/>
    </location>
</feature>
<dbReference type="EMBL" id="LNIX01000054">
    <property type="protein sequence ID" value="OXA37635.1"/>
    <property type="molecule type" value="Genomic_DNA"/>
</dbReference>
<keyword evidence="2" id="KW-0732">Signal</keyword>
<dbReference type="AlphaFoldDB" id="A0A226CWA0"/>
<sequence length="165" mass="16960">MTKSNASTFFWAAGVCLLSAAFVCHATMGGQRYSVNIHFVPPLVTGACNVAQFWTPPNVTCAWCFCMTGTLSRCIPQPGCTPANETTTAAPNGTTTATTMPSPMQNNPPGTAAPSMVTPSTAGSTAAAPTPAPSAPPAEATSQAPALATNLIRKRRGARKTKAKF</sequence>
<feature type="signal peptide" evidence="2">
    <location>
        <begin position="1"/>
        <end position="26"/>
    </location>
</feature>
<keyword evidence="4" id="KW-1185">Reference proteome</keyword>
<name>A0A226CWA0_FOLCA</name>
<proteinExistence type="predicted"/>
<evidence type="ECO:0000313" key="4">
    <source>
        <dbReference type="Proteomes" id="UP000198287"/>
    </source>
</evidence>
<evidence type="ECO:0000256" key="2">
    <source>
        <dbReference type="SAM" id="SignalP"/>
    </source>
</evidence>
<feature type="compositionally biased region" description="Low complexity" evidence="1">
    <location>
        <begin position="137"/>
        <end position="146"/>
    </location>
</feature>
<feature type="compositionally biased region" description="Polar residues" evidence="1">
    <location>
        <begin position="100"/>
        <end position="109"/>
    </location>
</feature>
<gene>
    <name evidence="3" type="ORF">Fcan01_27603</name>
</gene>